<gene>
    <name evidence="3" type="ORF">FDA94_09290</name>
</gene>
<keyword evidence="4" id="KW-1185">Reference proteome</keyword>
<keyword evidence="1" id="KW-0472">Membrane</keyword>
<reference evidence="3 4" key="1">
    <citation type="submission" date="2019-04" db="EMBL/GenBank/DDBJ databases">
        <title>Herbidospora sp. NEAU-GS14.nov., a novel actinomycete isolated from soil.</title>
        <authorList>
            <person name="Han L."/>
        </authorList>
    </citation>
    <scope>NUCLEOTIDE SEQUENCE [LARGE SCALE GENOMIC DNA]</scope>
    <source>
        <strain evidence="3 4">NEAU-GS14</strain>
    </source>
</reference>
<keyword evidence="2" id="KW-0732">Signal</keyword>
<proteinExistence type="predicted"/>
<evidence type="ECO:0000256" key="1">
    <source>
        <dbReference type="SAM" id="Phobius"/>
    </source>
</evidence>
<evidence type="ECO:0008006" key="5">
    <source>
        <dbReference type="Google" id="ProtNLM"/>
    </source>
</evidence>
<name>A0A4U3MLX6_9ACTN</name>
<dbReference type="OrthoDB" id="4258031at2"/>
<comment type="caution">
    <text evidence="3">The sequence shown here is derived from an EMBL/GenBank/DDBJ whole genome shotgun (WGS) entry which is preliminary data.</text>
</comment>
<evidence type="ECO:0000313" key="3">
    <source>
        <dbReference type="EMBL" id="TKK89574.1"/>
    </source>
</evidence>
<keyword evidence="1" id="KW-1133">Transmembrane helix</keyword>
<protein>
    <recommendedName>
        <fullName evidence="5">YtkA-like domain-containing protein</fullName>
    </recommendedName>
</protein>
<evidence type="ECO:0000256" key="2">
    <source>
        <dbReference type="SAM" id="SignalP"/>
    </source>
</evidence>
<accession>A0A4U3MLX6</accession>
<dbReference type="EMBL" id="SZQA01000006">
    <property type="protein sequence ID" value="TKK89574.1"/>
    <property type="molecule type" value="Genomic_DNA"/>
</dbReference>
<keyword evidence="1" id="KW-0812">Transmembrane</keyword>
<dbReference type="RefSeq" id="WP_137246632.1">
    <property type="nucleotide sequence ID" value="NZ_SZQA01000006.1"/>
</dbReference>
<evidence type="ECO:0000313" key="4">
    <source>
        <dbReference type="Proteomes" id="UP000308705"/>
    </source>
</evidence>
<dbReference type="AlphaFoldDB" id="A0A4U3MLX6"/>
<feature type="transmembrane region" description="Helical" evidence="1">
    <location>
        <begin position="156"/>
        <end position="177"/>
    </location>
</feature>
<organism evidence="3 4">
    <name type="scientific">Herbidospora galbida</name>
    <dbReference type="NCBI Taxonomy" id="2575442"/>
    <lineage>
        <taxon>Bacteria</taxon>
        <taxon>Bacillati</taxon>
        <taxon>Actinomycetota</taxon>
        <taxon>Actinomycetes</taxon>
        <taxon>Streptosporangiales</taxon>
        <taxon>Streptosporangiaceae</taxon>
        <taxon>Herbidospora</taxon>
    </lineage>
</organism>
<feature type="chain" id="PRO_5020548200" description="YtkA-like domain-containing protein" evidence="2">
    <location>
        <begin position="28"/>
        <end position="185"/>
    </location>
</feature>
<dbReference type="Proteomes" id="UP000308705">
    <property type="component" value="Unassembled WGS sequence"/>
</dbReference>
<sequence length="185" mass="19160">MNKALRYALAVVLAGLGLLLGAQQAMAAADGPIKLEVAGDGGRNVNVLATWKKDGSPVTEVLTATLFAESPDGSRTFGPVPLMSAPEGQNLYNPSELLPDGEWKVTVKATKPSKAQASTKVTSGEVANVPTTEPLTTAKMAERAVAAEESASELPLLQIGIIGGAVIAAVVVFFVLVRSRRAPVR</sequence>
<feature type="signal peptide" evidence="2">
    <location>
        <begin position="1"/>
        <end position="27"/>
    </location>
</feature>